<proteinExistence type="predicted"/>
<name>A0AA39KZK1_MICHY</name>
<protein>
    <submittedName>
        <fullName evidence="2">Uncharacterized protein</fullName>
    </submittedName>
</protein>
<dbReference type="EMBL" id="JAQQBR010000003">
    <property type="protein sequence ID" value="KAK0179441.1"/>
    <property type="molecule type" value="Genomic_DNA"/>
</dbReference>
<evidence type="ECO:0000256" key="1">
    <source>
        <dbReference type="SAM" id="MobiDB-lite"/>
    </source>
</evidence>
<reference evidence="2" key="1">
    <citation type="journal article" date="2023" name="bioRxiv">
        <title>Scaffold-level genome assemblies of two parasitoid biocontrol wasps reveal the parthenogenesis mechanism and an associated novel virus.</title>
        <authorList>
            <person name="Inwood S."/>
            <person name="Skelly J."/>
            <person name="Guhlin J."/>
            <person name="Harrop T."/>
            <person name="Goldson S."/>
            <person name="Dearden P."/>
        </authorList>
    </citation>
    <scope>NUCLEOTIDE SEQUENCE</scope>
    <source>
        <strain evidence="2">Lincoln</strain>
        <tissue evidence="2">Whole body</tissue>
    </source>
</reference>
<accession>A0AA39KZK1</accession>
<dbReference type="AlphaFoldDB" id="A0AA39KZK1"/>
<reference evidence="2" key="2">
    <citation type="submission" date="2023-03" db="EMBL/GenBank/DDBJ databases">
        <authorList>
            <person name="Inwood S.N."/>
            <person name="Skelly J.G."/>
            <person name="Guhlin J."/>
            <person name="Harrop T.W.R."/>
            <person name="Goldson S.G."/>
            <person name="Dearden P.K."/>
        </authorList>
    </citation>
    <scope>NUCLEOTIDE SEQUENCE</scope>
    <source>
        <strain evidence="2">Lincoln</strain>
        <tissue evidence="2">Whole body</tissue>
    </source>
</reference>
<keyword evidence="3" id="KW-1185">Reference proteome</keyword>
<feature type="compositionally biased region" description="Acidic residues" evidence="1">
    <location>
        <begin position="177"/>
        <end position="186"/>
    </location>
</feature>
<dbReference type="Proteomes" id="UP001168972">
    <property type="component" value="Unassembled WGS sequence"/>
</dbReference>
<evidence type="ECO:0000313" key="2">
    <source>
        <dbReference type="EMBL" id="KAK0179441.1"/>
    </source>
</evidence>
<sequence>MKHMAPNNSIVDAVVRSNDVNCIASSSLLQMKRSIDTMVKSIRPARRRNVAKPTGFPLHSVGDIRNFEGVDDEKYFAVVDYCVWLAGSNPNECTNLYIKTLLSNGVYEHITWSGANDTFALKGTRLANAFEEAMNRNKNLKKVDCAIMTESMRRALHCAKKRLRKSRMAANNQDPQSESDDDGDEF</sequence>
<evidence type="ECO:0000313" key="3">
    <source>
        <dbReference type="Proteomes" id="UP001168972"/>
    </source>
</evidence>
<feature type="region of interest" description="Disordered" evidence="1">
    <location>
        <begin position="163"/>
        <end position="186"/>
    </location>
</feature>
<organism evidence="2 3">
    <name type="scientific">Microctonus hyperodae</name>
    <name type="common">Parasitoid wasp</name>
    <dbReference type="NCBI Taxonomy" id="165561"/>
    <lineage>
        <taxon>Eukaryota</taxon>
        <taxon>Metazoa</taxon>
        <taxon>Ecdysozoa</taxon>
        <taxon>Arthropoda</taxon>
        <taxon>Hexapoda</taxon>
        <taxon>Insecta</taxon>
        <taxon>Pterygota</taxon>
        <taxon>Neoptera</taxon>
        <taxon>Endopterygota</taxon>
        <taxon>Hymenoptera</taxon>
        <taxon>Apocrita</taxon>
        <taxon>Ichneumonoidea</taxon>
        <taxon>Braconidae</taxon>
        <taxon>Euphorinae</taxon>
        <taxon>Microctonus</taxon>
    </lineage>
</organism>
<gene>
    <name evidence="2" type="ORF">PV327_005193</name>
</gene>
<comment type="caution">
    <text evidence="2">The sequence shown here is derived from an EMBL/GenBank/DDBJ whole genome shotgun (WGS) entry which is preliminary data.</text>
</comment>